<protein>
    <submittedName>
        <fullName evidence="2">Uncharacterized protein</fullName>
    </submittedName>
</protein>
<gene>
    <name evidence="2" type="ORF">EYF80_063859</name>
</gene>
<name>A0A4Z2EB81_9TELE</name>
<dbReference type="AlphaFoldDB" id="A0A4Z2EB81"/>
<proteinExistence type="predicted"/>
<evidence type="ECO:0000313" key="2">
    <source>
        <dbReference type="EMBL" id="TNN26005.1"/>
    </source>
</evidence>
<accession>A0A4Z2EB81</accession>
<evidence type="ECO:0000313" key="3">
    <source>
        <dbReference type="Proteomes" id="UP000314294"/>
    </source>
</evidence>
<dbReference type="EMBL" id="SRLO01011173">
    <property type="protein sequence ID" value="TNN26005.1"/>
    <property type="molecule type" value="Genomic_DNA"/>
</dbReference>
<keyword evidence="3" id="KW-1185">Reference proteome</keyword>
<feature type="region of interest" description="Disordered" evidence="1">
    <location>
        <begin position="73"/>
        <end position="112"/>
    </location>
</feature>
<organism evidence="2 3">
    <name type="scientific">Liparis tanakae</name>
    <name type="common">Tanaka's snailfish</name>
    <dbReference type="NCBI Taxonomy" id="230148"/>
    <lineage>
        <taxon>Eukaryota</taxon>
        <taxon>Metazoa</taxon>
        <taxon>Chordata</taxon>
        <taxon>Craniata</taxon>
        <taxon>Vertebrata</taxon>
        <taxon>Euteleostomi</taxon>
        <taxon>Actinopterygii</taxon>
        <taxon>Neopterygii</taxon>
        <taxon>Teleostei</taxon>
        <taxon>Neoteleostei</taxon>
        <taxon>Acanthomorphata</taxon>
        <taxon>Eupercaria</taxon>
        <taxon>Perciformes</taxon>
        <taxon>Cottioidei</taxon>
        <taxon>Cottales</taxon>
        <taxon>Liparidae</taxon>
        <taxon>Liparis</taxon>
    </lineage>
</organism>
<sequence length="112" mass="12094">MPSPEEPDMTPDLRERVLTGLEEQQGALHKLRLHSSKKEITASRQCGLFGSGRHSRDVITAVMTSRPHIAALHGDTTHSTHSSITGCHGNKHNSLGLRVLTGTMKGDHEGGP</sequence>
<dbReference type="Proteomes" id="UP000314294">
    <property type="component" value="Unassembled WGS sequence"/>
</dbReference>
<reference evidence="2 3" key="1">
    <citation type="submission" date="2019-03" db="EMBL/GenBank/DDBJ databases">
        <title>First draft genome of Liparis tanakae, snailfish: a comprehensive survey of snailfish specific genes.</title>
        <authorList>
            <person name="Kim W."/>
            <person name="Song I."/>
            <person name="Jeong J.-H."/>
            <person name="Kim D."/>
            <person name="Kim S."/>
            <person name="Ryu S."/>
            <person name="Song J.Y."/>
            <person name="Lee S.K."/>
        </authorList>
    </citation>
    <scope>NUCLEOTIDE SEQUENCE [LARGE SCALE GENOMIC DNA]</scope>
    <source>
        <tissue evidence="2">Muscle</tissue>
    </source>
</reference>
<comment type="caution">
    <text evidence="2">The sequence shown here is derived from an EMBL/GenBank/DDBJ whole genome shotgun (WGS) entry which is preliminary data.</text>
</comment>
<evidence type="ECO:0000256" key="1">
    <source>
        <dbReference type="SAM" id="MobiDB-lite"/>
    </source>
</evidence>